<dbReference type="RefSeq" id="WP_105715036.1">
    <property type="nucleotide sequence ID" value="NZ_PVBQ01000001.1"/>
</dbReference>
<dbReference type="EMBL" id="PVBQ01000001">
    <property type="protein sequence ID" value="PRD49196.1"/>
    <property type="molecule type" value="Genomic_DNA"/>
</dbReference>
<evidence type="ECO:0000313" key="2">
    <source>
        <dbReference type="Proteomes" id="UP000239711"/>
    </source>
</evidence>
<accession>A0A2S9J8S5</accession>
<reference evidence="1 2" key="1">
    <citation type="submission" date="2018-02" db="EMBL/GenBank/DDBJ databases">
        <title>The draft genome of Sphingobacterium sp. 5JN-11.</title>
        <authorList>
            <person name="Liu L."/>
            <person name="Li L."/>
            <person name="Liang L."/>
            <person name="Zhang X."/>
            <person name="Wang T."/>
        </authorList>
    </citation>
    <scope>NUCLEOTIDE SEQUENCE [LARGE SCALE GENOMIC DNA]</scope>
    <source>
        <strain evidence="1 2">5JN-11</strain>
    </source>
</reference>
<dbReference type="AlphaFoldDB" id="A0A2S9J8S5"/>
<gene>
    <name evidence="1" type="ORF">C5745_00720</name>
</gene>
<comment type="caution">
    <text evidence="1">The sequence shown here is derived from an EMBL/GenBank/DDBJ whole genome shotgun (WGS) entry which is preliminary data.</text>
</comment>
<name>A0A2S9J8S5_9SPHI</name>
<evidence type="ECO:0000313" key="1">
    <source>
        <dbReference type="EMBL" id="PRD49196.1"/>
    </source>
</evidence>
<dbReference type="Proteomes" id="UP000239711">
    <property type="component" value="Unassembled WGS sequence"/>
</dbReference>
<proteinExistence type="predicted"/>
<organism evidence="1 2">
    <name type="scientific">Sphingobacterium haloxyli</name>
    <dbReference type="NCBI Taxonomy" id="2100533"/>
    <lineage>
        <taxon>Bacteria</taxon>
        <taxon>Pseudomonadati</taxon>
        <taxon>Bacteroidota</taxon>
        <taxon>Sphingobacteriia</taxon>
        <taxon>Sphingobacteriales</taxon>
        <taxon>Sphingobacteriaceae</taxon>
        <taxon>Sphingobacterium</taxon>
    </lineage>
</organism>
<dbReference type="OrthoDB" id="703705at2"/>
<protein>
    <submittedName>
        <fullName evidence="1">Uncharacterized protein</fullName>
    </submittedName>
</protein>
<keyword evidence="2" id="KW-1185">Reference proteome</keyword>
<sequence>MIQTINIRSIMLLLLCGTVLFSCKKEKAVPLQALELDKNNLEILEGYTSTVEITSGNGNYAVSETSLVEVEINGNTITFTAAENYGEERLFIMDETGRKAAVDVKVIPAILSADDPRFYWDNMIALEQANAWSTTILENKVAITNIAEKKQLVLSWNGEFAVGLKPRAALRVVDGEDKRDIALTKLEILAIDRSKNLCTIVFYREKQKGELVFVLP</sequence>